<sequence length="675" mass="76394">MKRNDASDQAVNAKRPRRQDPVSCESCRKKKLKCDRQRPCGSCLTRQLACSFRSNQSTVSEAPSPSYNVNSPVRNIPSPRQYLREPQTAKPPHNKESSETADWLEHIHMGDRVPAAVSPQIQAGLEDQTPESQGQSPASTLLSILDSWVPNDNPATVELIKFLPAESDTQALFSYFCRYISYLYHIIVPHVVEGQINEVYRSLNRESPVNYNHLALVFAITGSSLFLQCSIDSSSHAARCSQQFSFLTGAALIQANYLSWPTIEGLQAVLIAFHNMSNMHCSASVRSLFTVSHIIEQAKNMMLHQVDTPQARKKRESQWVDPVTVEIQRRLWWDVASFDWCLSFLSGPQEWTYMVNPAFMHTDKPSNIDDAAIGKTPPQPSTTPTSMSFFLERLKLAETCRGIVDTLSSDQLTGEEVEYSKILDLDRKLQEVQRSAPDFLNLSSTSRQRYAELYQHRPSLAWQRCILQQGYYSRLCRLHRPFFIRGARDPAYSYSYMVGLNSARKVLEIKRMMDEDEPRFTPSSSAVWSIMHHVFMAAVILLLDVCYNRDDILDEKRKEEVLAACRMLNKARQSSALVKEGIDAMMGVLQEHCKSEMPAMPPTLETQLPPSVSEHAVHLHVPLPSPPVSSEQTPQNRDLEDIWAELIDYGGNMDFGTDDWTGLFTDMTRAALPLA</sequence>
<dbReference type="STRING" id="1810919.A0A3D8RYF0"/>
<feature type="compositionally biased region" description="Polar residues" evidence="6">
    <location>
        <begin position="54"/>
        <end position="73"/>
    </location>
</feature>
<dbReference type="CDD" id="cd00067">
    <property type="entry name" value="GAL4"/>
    <property type="match status" value="1"/>
</dbReference>
<feature type="domain" description="Zn(2)-C6 fungal-type" evidence="7">
    <location>
        <begin position="23"/>
        <end position="52"/>
    </location>
</feature>
<dbReference type="Gene3D" id="4.10.240.10">
    <property type="entry name" value="Zn(2)-C6 fungal-type DNA-binding domain"/>
    <property type="match status" value="1"/>
</dbReference>
<protein>
    <recommendedName>
        <fullName evidence="7">Zn(2)-C6 fungal-type domain-containing protein</fullName>
    </recommendedName>
</protein>
<dbReference type="GO" id="GO:0000981">
    <property type="term" value="F:DNA-binding transcription factor activity, RNA polymerase II-specific"/>
    <property type="evidence" value="ECO:0007669"/>
    <property type="project" value="InterPro"/>
</dbReference>
<organism evidence="8 9">
    <name type="scientific">Aspergillus mulundensis</name>
    <dbReference type="NCBI Taxonomy" id="1810919"/>
    <lineage>
        <taxon>Eukaryota</taxon>
        <taxon>Fungi</taxon>
        <taxon>Dikarya</taxon>
        <taxon>Ascomycota</taxon>
        <taxon>Pezizomycotina</taxon>
        <taxon>Eurotiomycetes</taxon>
        <taxon>Eurotiomycetidae</taxon>
        <taxon>Eurotiales</taxon>
        <taxon>Aspergillaceae</taxon>
        <taxon>Aspergillus</taxon>
        <taxon>Aspergillus subgen. Nidulantes</taxon>
    </lineage>
</organism>
<dbReference type="Proteomes" id="UP000256690">
    <property type="component" value="Unassembled WGS sequence"/>
</dbReference>
<comment type="subcellular location">
    <subcellularLocation>
        <location evidence="1">Nucleus</location>
    </subcellularLocation>
</comment>
<dbReference type="InterPro" id="IPR001138">
    <property type="entry name" value="Zn2Cys6_DnaBD"/>
</dbReference>
<keyword evidence="5" id="KW-0539">Nucleus</keyword>
<evidence type="ECO:0000313" key="8">
    <source>
        <dbReference type="EMBL" id="RDW78884.1"/>
    </source>
</evidence>
<dbReference type="OrthoDB" id="3014581at2759"/>
<dbReference type="GO" id="GO:0003677">
    <property type="term" value="F:DNA binding"/>
    <property type="evidence" value="ECO:0007669"/>
    <property type="project" value="UniProtKB-KW"/>
</dbReference>
<dbReference type="CDD" id="cd12148">
    <property type="entry name" value="fungal_TF_MHR"/>
    <property type="match status" value="1"/>
</dbReference>
<evidence type="ECO:0000313" key="9">
    <source>
        <dbReference type="Proteomes" id="UP000256690"/>
    </source>
</evidence>
<dbReference type="Pfam" id="PF00172">
    <property type="entry name" value="Zn_clus"/>
    <property type="match status" value="1"/>
</dbReference>
<evidence type="ECO:0000256" key="4">
    <source>
        <dbReference type="ARBA" id="ARBA00023163"/>
    </source>
</evidence>
<dbReference type="GO" id="GO:0005634">
    <property type="term" value="C:nucleus"/>
    <property type="evidence" value="ECO:0007669"/>
    <property type="project" value="UniProtKB-SubCell"/>
</dbReference>
<dbReference type="GO" id="GO:0008270">
    <property type="term" value="F:zinc ion binding"/>
    <property type="evidence" value="ECO:0007669"/>
    <property type="project" value="InterPro"/>
</dbReference>
<dbReference type="SUPFAM" id="SSF57701">
    <property type="entry name" value="Zn2/Cys6 DNA-binding domain"/>
    <property type="match status" value="1"/>
</dbReference>
<accession>A0A3D8RYF0</accession>
<evidence type="ECO:0000259" key="7">
    <source>
        <dbReference type="PROSITE" id="PS50048"/>
    </source>
</evidence>
<dbReference type="InterPro" id="IPR050613">
    <property type="entry name" value="Sec_Metabolite_Reg"/>
</dbReference>
<dbReference type="PROSITE" id="PS00463">
    <property type="entry name" value="ZN2_CY6_FUNGAL_1"/>
    <property type="match status" value="1"/>
</dbReference>
<gene>
    <name evidence="8" type="ORF">DSM5745_05736</name>
</gene>
<keyword evidence="4" id="KW-0804">Transcription</keyword>
<evidence type="ECO:0000256" key="6">
    <source>
        <dbReference type="SAM" id="MobiDB-lite"/>
    </source>
</evidence>
<proteinExistence type="predicted"/>
<dbReference type="PROSITE" id="PS50048">
    <property type="entry name" value="ZN2_CY6_FUNGAL_2"/>
    <property type="match status" value="1"/>
</dbReference>
<dbReference type="RefSeq" id="XP_026603584.1">
    <property type="nucleotide sequence ID" value="XM_026747752.1"/>
</dbReference>
<feature type="region of interest" description="Disordered" evidence="6">
    <location>
        <begin position="1"/>
        <end position="23"/>
    </location>
</feature>
<feature type="region of interest" description="Disordered" evidence="6">
    <location>
        <begin position="54"/>
        <end position="99"/>
    </location>
</feature>
<reference evidence="8 9" key="1">
    <citation type="journal article" date="2018" name="IMA Fungus">
        <title>IMA Genome-F 9: Draft genome sequence of Annulohypoxylon stygium, Aspergillus mulundensis, Berkeleyomyces basicola (syn. Thielaviopsis basicola), Ceratocystis smalleyi, two Cercospora beticola strains, Coleophoma cylindrospora, Fusarium fracticaudum, Phialophora cf. hyalina, and Morchella septimelata.</title>
        <authorList>
            <person name="Wingfield B.D."/>
            <person name="Bills G.F."/>
            <person name="Dong Y."/>
            <person name="Huang W."/>
            <person name="Nel W.J."/>
            <person name="Swalarsk-Parry B.S."/>
            <person name="Vaghefi N."/>
            <person name="Wilken P.M."/>
            <person name="An Z."/>
            <person name="de Beer Z.W."/>
            <person name="De Vos L."/>
            <person name="Chen L."/>
            <person name="Duong T.A."/>
            <person name="Gao Y."/>
            <person name="Hammerbacher A."/>
            <person name="Kikkert J.R."/>
            <person name="Li Y."/>
            <person name="Li H."/>
            <person name="Li K."/>
            <person name="Li Q."/>
            <person name="Liu X."/>
            <person name="Ma X."/>
            <person name="Naidoo K."/>
            <person name="Pethybridge S.J."/>
            <person name="Sun J."/>
            <person name="Steenkamp E.T."/>
            <person name="van der Nest M.A."/>
            <person name="van Wyk S."/>
            <person name="Wingfield M.J."/>
            <person name="Xiong C."/>
            <person name="Yue Q."/>
            <person name="Zhang X."/>
        </authorList>
    </citation>
    <scope>NUCLEOTIDE SEQUENCE [LARGE SCALE GENOMIC DNA]</scope>
    <source>
        <strain evidence="8 9">DSM 5745</strain>
    </source>
</reference>
<keyword evidence="9" id="KW-1185">Reference proteome</keyword>
<dbReference type="GeneID" id="38116106"/>
<dbReference type="PANTHER" id="PTHR31001:SF90">
    <property type="entry name" value="CENTROMERE DNA-BINDING PROTEIN COMPLEX CBF3 SUBUNIT B"/>
    <property type="match status" value="1"/>
</dbReference>
<keyword evidence="3" id="KW-0238">DNA-binding</keyword>
<dbReference type="PANTHER" id="PTHR31001">
    <property type="entry name" value="UNCHARACTERIZED TRANSCRIPTIONAL REGULATORY PROTEIN"/>
    <property type="match status" value="1"/>
</dbReference>
<dbReference type="EMBL" id="PVWQ01000006">
    <property type="protein sequence ID" value="RDW78884.1"/>
    <property type="molecule type" value="Genomic_DNA"/>
</dbReference>
<evidence type="ECO:0000256" key="2">
    <source>
        <dbReference type="ARBA" id="ARBA00023015"/>
    </source>
</evidence>
<name>A0A3D8RYF0_9EURO</name>
<comment type="caution">
    <text evidence="8">The sequence shown here is derived from an EMBL/GenBank/DDBJ whole genome shotgun (WGS) entry which is preliminary data.</text>
</comment>
<dbReference type="InterPro" id="IPR036864">
    <property type="entry name" value="Zn2-C6_fun-type_DNA-bd_sf"/>
</dbReference>
<evidence type="ECO:0000256" key="5">
    <source>
        <dbReference type="ARBA" id="ARBA00023242"/>
    </source>
</evidence>
<dbReference type="SMART" id="SM00066">
    <property type="entry name" value="GAL4"/>
    <property type="match status" value="1"/>
</dbReference>
<evidence type="ECO:0000256" key="3">
    <source>
        <dbReference type="ARBA" id="ARBA00023125"/>
    </source>
</evidence>
<keyword evidence="2" id="KW-0805">Transcription regulation</keyword>
<dbReference type="AlphaFoldDB" id="A0A3D8RYF0"/>
<evidence type="ECO:0000256" key="1">
    <source>
        <dbReference type="ARBA" id="ARBA00004123"/>
    </source>
</evidence>